<accession>A0ABT5FWF3</accession>
<dbReference type="EMBL" id="JAQOSK010000007">
    <property type="protein sequence ID" value="MDC2956776.1"/>
    <property type="molecule type" value="Genomic_DNA"/>
</dbReference>
<comment type="caution">
    <text evidence="1">The sequence shown here is derived from an EMBL/GenBank/DDBJ whole genome shotgun (WGS) entry which is preliminary data.</text>
</comment>
<dbReference type="RefSeq" id="WP_272176108.1">
    <property type="nucleotide sequence ID" value="NZ_JAQOSK010000007.1"/>
</dbReference>
<keyword evidence="2" id="KW-1185">Reference proteome</keyword>
<proteinExistence type="predicted"/>
<gene>
    <name evidence="1" type="ORF">PO587_20100</name>
</gene>
<organism evidence="1 2">
    <name type="scientific">Streptomyces gilvifuscus</name>
    <dbReference type="NCBI Taxonomy" id="1550617"/>
    <lineage>
        <taxon>Bacteria</taxon>
        <taxon>Bacillati</taxon>
        <taxon>Actinomycetota</taxon>
        <taxon>Actinomycetes</taxon>
        <taxon>Kitasatosporales</taxon>
        <taxon>Streptomycetaceae</taxon>
        <taxon>Streptomyces</taxon>
    </lineage>
</organism>
<sequence length="242" mass="26840">MAENEAQVSPPESLLQLIDNLSRFHREHEEYYSQAPLREASELQARSRVLKALADWWSEVGVGEQASSSVGFAGAQDLNAPGLVAESGVLFMEGEGEPAELQRLKREIRQVADDAEQSGAWLTHAMEQAWDIAGSLAAYPVLADLLGERHRIISNDWQSAALQSLIARLLRRALDLLAKVDFAPAALRADLAGQRHAPAYLYSASEMLDRAADLTAESAMLVHDNERRWRVFRARVRELQSA</sequence>
<name>A0ABT5FWF3_9ACTN</name>
<evidence type="ECO:0000313" key="2">
    <source>
        <dbReference type="Proteomes" id="UP001221328"/>
    </source>
</evidence>
<protein>
    <submittedName>
        <fullName evidence="1">Uncharacterized protein</fullName>
    </submittedName>
</protein>
<dbReference type="Proteomes" id="UP001221328">
    <property type="component" value="Unassembled WGS sequence"/>
</dbReference>
<evidence type="ECO:0000313" key="1">
    <source>
        <dbReference type="EMBL" id="MDC2956776.1"/>
    </source>
</evidence>
<reference evidence="1 2" key="1">
    <citation type="journal article" date="2015" name="Int. J. Syst. Evol. Microbiol.">
        <title>Streptomyces gilvifuscus sp. nov., an actinomycete that produces antibacterial compounds isolated from soil.</title>
        <authorList>
            <person name="Nguyen T.M."/>
            <person name="Kim J."/>
        </authorList>
    </citation>
    <scope>NUCLEOTIDE SEQUENCE [LARGE SCALE GENOMIC DNA]</scope>
    <source>
        <strain evidence="1 2">T113</strain>
    </source>
</reference>